<accession>A0A1R2CWE2</accession>
<dbReference type="InterPro" id="IPR007714">
    <property type="entry name" value="CFA20_dom"/>
</dbReference>
<dbReference type="AlphaFoldDB" id="A0A1R2CWE2"/>
<reference evidence="2 3" key="1">
    <citation type="submission" date="2016-11" db="EMBL/GenBank/DDBJ databases">
        <title>The macronuclear genome of Stentor coeruleus: a giant cell with tiny introns.</title>
        <authorList>
            <person name="Slabodnick M."/>
            <person name="Ruby J.G."/>
            <person name="Reiff S.B."/>
            <person name="Swart E.C."/>
            <person name="Gosai S."/>
            <person name="Prabakaran S."/>
            <person name="Witkowska E."/>
            <person name="Larue G.E."/>
            <person name="Fisher S."/>
            <person name="Freeman R.M."/>
            <person name="Gunawardena J."/>
            <person name="Chu W."/>
            <person name="Stover N.A."/>
            <person name="Gregory B.D."/>
            <person name="Nowacki M."/>
            <person name="Derisi J."/>
            <person name="Roy S.W."/>
            <person name="Marshall W.F."/>
            <person name="Sood P."/>
        </authorList>
    </citation>
    <scope>NUCLEOTIDE SEQUENCE [LARGE SCALE GENOMIC DNA]</scope>
    <source>
        <strain evidence="2">WM001</strain>
    </source>
</reference>
<dbReference type="Proteomes" id="UP000187209">
    <property type="component" value="Unassembled WGS sequence"/>
</dbReference>
<dbReference type="OrthoDB" id="10261083at2759"/>
<dbReference type="InterPro" id="IPR040441">
    <property type="entry name" value="CFA20/CFAP20DC"/>
</dbReference>
<dbReference type="Pfam" id="PF05018">
    <property type="entry name" value="CFA20_dom"/>
    <property type="match status" value="1"/>
</dbReference>
<comment type="caution">
    <text evidence="2">The sequence shown here is derived from an EMBL/GenBank/DDBJ whole genome shotgun (WGS) entry which is preliminary data.</text>
</comment>
<sequence length="357" mass="41388">MVMPLKYSELLTTQNRKMLDSWQIQGRVSFVFDENCKGYLLDMNNGSIACPKNNRESLKLIRPLIMMQVYFYPGKLFTLELVASDSEGIKRRIILTYGKNVVRNLMHARLPNHCIERNTWLHLYIDIISLFSISFPTKTFRSLEGIFLSATCKLRRIFSISEMDIDYLLPRGFELPKYLKCKTQCITSQNFECFFLSPEPSTFPQIKINPSSISLPKLAVNTKKNIFLAKSIDLNSKNNEIMNLKQEYIKGISFGAKKYFRKEKEVSEVRLRDKLRKITHIHYKESPGEVIEENIVIERNDDAEMSVIEALQSRGDTGKNSFNTPNFFNSNVKAVLQLRHITPPFVNIDSEPFNVEE</sequence>
<evidence type="ECO:0000259" key="1">
    <source>
        <dbReference type="Pfam" id="PF05018"/>
    </source>
</evidence>
<proteinExistence type="predicted"/>
<protein>
    <recommendedName>
        <fullName evidence="1">CFA20 domain-containing protein</fullName>
    </recommendedName>
</protein>
<keyword evidence="3" id="KW-1185">Reference proteome</keyword>
<evidence type="ECO:0000313" key="2">
    <source>
        <dbReference type="EMBL" id="OMJ93316.1"/>
    </source>
</evidence>
<gene>
    <name evidence="2" type="ORF">SteCoe_3785</name>
</gene>
<name>A0A1R2CWE2_9CILI</name>
<evidence type="ECO:0000313" key="3">
    <source>
        <dbReference type="Proteomes" id="UP000187209"/>
    </source>
</evidence>
<feature type="domain" description="CFA20" evidence="1">
    <location>
        <begin position="8"/>
        <end position="162"/>
    </location>
</feature>
<organism evidence="2 3">
    <name type="scientific">Stentor coeruleus</name>
    <dbReference type="NCBI Taxonomy" id="5963"/>
    <lineage>
        <taxon>Eukaryota</taxon>
        <taxon>Sar</taxon>
        <taxon>Alveolata</taxon>
        <taxon>Ciliophora</taxon>
        <taxon>Postciliodesmatophora</taxon>
        <taxon>Heterotrichea</taxon>
        <taxon>Heterotrichida</taxon>
        <taxon>Stentoridae</taxon>
        <taxon>Stentor</taxon>
    </lineage>
</organism>
<dbReference type="PANTHER" id="PTHR12458">
    <property type="entry name" value="ORF PROTEIN"/>
    <property type="match status" value="1"/>
</dbReference>
<dbReference type="EMBL" id="MPUH01000045">
    <property type="protein sequence ID" value="OMJ93316.1"/>
    <property type="molecule type" value="Genomic_DNA"/>
</dbReference>